<keyword evidence="8" id="KW-1185">Reference proteome</keyword>
<accession>A0A162RQ38</accession>
<protein>
    <submittedName>
        <fullName evidence="7">Miniconductance mechanosensitive channel YbdG</fullName>
    </submittedName>
</protein>
<dbReference type="STRING" id="1121326.CLMAG_39950"/>
<dbReference type="InterPro" id="IPR030192">
    <property type="entry name" value="YbdG"/>
</dbReference>
<dbReference type="InterPro" id="IPR006685">
    <property type="entry name" value="MscS_channel_2nd"/>
</dbReference>
<dbReference type="InterPro" id="IPR010920">
    <property type="entry name" value="LSM_dom_sf"/>
</dbReference>
<comment type="subcellular location">
    <subcellularLocation>
        <location evidence="1">Membrane</location>
    </subcellularLocation>
</comment>
<sequence>MRFVKEMLIDKGINEVIAGYLSFSIELILLIIICILANFITKRVVLNIISKTVYKNNIKWDDFLVERKVFHRISNIVPFVIIYISAPIFGSFEELIQRTAQAIILVISILVISAILNAIDDVYKTYPISKIRPITGTLQIVKILSCILIGIALAATLSGTNPIAILSGIGVLSALISIIFKDPILGFVAGIQLTTNDMIRIGDWVEMTKYGANGHVIEIHLSTIKIQNFDQTIVSVPAYAFMSDSFKNWRGISEAGGRRIMRSILIDISSIKFCSEEMIEHFKKINYLKQYIADKEEEFKKHNNENNHDTDFLINGKHLTNIACFRAYIEEYLKNNSRISKEHTILARQLAPNENGLPIEIYAFTIDIDFKKYEEIQSDIFDHLFSVVNEFQLRVFQNPSEYDVKQISKIL</sequence>
<reference evidence="7 8" key="1">
    <citation type="submission" date="2016-04" db="EMBL/GenBank/DDBJ databases">
        <title>Genome sequence of Clostridium magnum DSM 2767.</title>
        <authorList>
            <person name="Poehlein A."/>
            <person name="Uhlig R."/>
            <person name="Fischer R."/>
            <person name="Bahl H."/>
            <person name="Daniel R."/>
        </authorList>
    </citation>
    <scope>NUCLEOTIDE SEQUENCE [LARGE SCALE GENOMIC DNA]</scope>
    <source>
        <strain evidence="7 8">DSM 2767</strain>
    </source>
</reference>
<evidence type="ECO:0000313" key="8">
    <source>
        <dbReference type="Proteomes" id="UP000076603"/>
    </source>
</evidence>
<keyword evidence="4 5" id="KW-0472">Membrane</keyword>
<dbReference type="SUPFAM" id="SSF50182">
    <property type="entry name" value="Sm-like ribonucleoproteins"/>
    <property type="match status" value="1"/>
</dbReference>
<proteinExistence type="predicted"/>
<keyword evidence="3 5" id="KW-1133">Transmembrane helix</keyword>
<feature type="transmembrane region" description="Helical" evidence="5">
    <location>
        <begin position="163"/>
        <end position="180"/>
    </location>
</feature>
<feature type="transmembrane region" description="Helical" evidence="5">
    <location>
        <begin position="73"/>
        <end position="92"/>
    </location>
</feature>
<evidence type="ECO:0000256" key="3">
    <source>
        <dbReference type="ARBA" id="ARBA00022989"/>
    </source>
</evidence>
<gene>
    <name evidence="7" type="primary">ybdG</name>
    <name evidence="7" type="ORF">CLMAG_39950</name>
</gene>
<dbReference type="GO" id="GO:0008381">
    <property type="term" value="F:mechanosensitive monoatomic ion channel activity"/>
    <property type="evidence" value="ECO:0007669"/>
    <property type="project" value="InterPro"/>
</dbReference>
<evidence type="ECO:0000259" key="6">
    <source>
        <dbReference type="Pfam" id="PF00924"/>
    </source>
</evidence>
<dbReference type="GO" id="GO:0005886">
    <property type="term" value="C:plasma membrane"/>
    <property type="evidence" value="ECO:0007669"/>
    <property type="project" value="TreeGrafter"/>
</dbReference>
<dbReference type="PANTHER" id="PTHR30414">
    <property type="entry name" value="MINICONDUCTANCE MECHANOSENSITIVE CHANNEL YBDG"/>
    <property type="match status" value="1"/>
</dbReference>
<organism evidence="7 8">
    <name type="scientific">Clostridium magnum DSM 2767</name>
    <dbReference type="NCBI Taxonomy" id="1121326"/>
    <lineage>
        <taxon>Bacteria</taxon>
        <taxon>Bacillati</taxon>
        <taxon>Bacillota</taxon>
        <taxon>Clostridia</taxon>
        <taxon>Eubacteriales</taxon>
        <taxon>Clostridiaceae</taxon>
        <taxon>Clostridium</taxon>
    </lineage>
</organism>
<dbReference type="OrthoDB" id="9775207at2"/>
<feature type="transmembrane region" description="Helical" evidence="5">
    <location>
        <begin position="140"/>
        <end position="157"/>
    </location>
</feature>
<dbReference type="AlphaFoldDB" id="A0A162RQ38"/>
<comment type="caution">
    <text evidence="7">The sequence shown here is derived from an EMBL/GenBank/DDBJ whole genome shotgun (WGS) entry which is preliminary data.</text>
</comment>
<dbReference type="Pfam" id="PF00924">
    <property type="entry name" value="MS_channel_2nd"/>
    <property type="match status" value="1"/>
</dbReference>
<dbReference type="Gene3D" id="2.30.30.60">
    <property type="match status" value="1"/>
</dbReference>
<dbReference type="InterPro" id="IPR023408">
    <property type="entry name" value="MscS_beta-dom_sf"/>
</dbReference>
<evidence type="ECO:0000313" key="7">
    <source>
        <dbReference type="EMBL" id="KZL90224.1"/>
    </source>
</evidence>
<feature type="domain" description="Mechanosensitive ion channel MscS" evidence="6">
    <location>
        <begin position="182"/>
        <end position="250"/>
    </location>
</feature>
<dbReference type="PANTHER" id="PTHR30414:SF0">
    <property type="entry name" value="MINICONDUCTANCE MECHANOSENSITIVE CHANNEL YBDG"/>
    <property type="match status" value="1"/>
</dbReference>
<name>A0A162RQ38_9CLOT</name>
<evidence type="ECO:0000256" key="5">
    <source>
        <dbReference type="SAM" id="Phobius"/>
    </source>
</evidence>
<keyword evidence="2 5" id="KW-0812">Transmembrane</keyword>
<dbReference type="EMBL" id="LWAE01000005">
    <property type="protein sequence ID" value="KZL90224.1"/>
    <property type="molecule type" value="Genomic_DNA"/>
</dbReference>
<dbReference type="GO" id="GO:0071470">
    <property type="term" value="P:cellular response to osmotic stress"/>
    <property type="evidence" value="ECO:0007669"/>
    <property type="project" value="InterPro"/>
</dbReference>
<evidence type="ECO:0000256" key="1">
    <source>
        <dbReference type="ARBA" id="ARBA00004370"/>
    </source>
</evidence>
<feature type="transmembrane region" description="Helical" evidence="5">
    <location>
        <begin position="20"/>
        <end position="41"/>
    </location>
</feature>
<dbReference type="PATRIC" id="fig|1121326.3.peg.4046"/>
<evidence type="ECO:0000256" key="4">
    <source>
        <dbReference type="ARBA" id="ARBA00023136"/>
    </source>
</evidence>
<evidence type="ECO:0000256" key="2">
    <source>
        <dbReference type="ARBA" id="ARBA00022692"/>
    </source>
</evidence>
<feature type="transmembrane region" description="Helical" evidence="5">
    <location>
        <begin position="98"/>
        <end position="119"/>
    </location>
</feature>
<dbReference type="Proteomes" id="UP000076603">
    <property type="component" value="Unassembled WGS sequence"/>
</dbReference>
<dbReference type="RefSeq" id="WP_066626330.1">
    <property type="nucleotide sequence ID" value="NZ_FQXL01000014.1"/>
</dbReference>